<dbReference type="Gene3D" id="3.40.80.10">
    <property type="entry name" value="Peptidoglycan recognition protein-like"/>
    <property type="match status" value="1"/>
</dbReference>
<dbReference type="InterPro" id="IPR015510">
    <property type="entry name" value="PGRP"/>
</dbReference>
<dbReference type="EMBL" id="SHKV01000001">
    <property type="protein sequence ID" value="RZU33032.1"/>
    <property type="molecule type" value="Genomic_DNA"/>
</dbReference>
<reference evidence="3 4" key="1">
    <citation type="submission" date="2019-02" db="EMBL/GenBank/DDBJ databases">
        <title>Sequencing the genomes of 1000 actinobacteria strains.</title>
        <authorList>
            <person name="Klenk H.-P."/>
        </authorList>
    </citation>
    <scope>NUCLEOTIDE SEQUENCE [LARGE SCALE GENOMIC DNA]</scope>
    <source>
        <strain evidence="3 4">DSM 44509</strain>
    </source>
</reference>
<dbReference type="OrthoDB" id="514320at2"/>
<dbReference type="AlphaFoldDB" id="A0A4Q7Y7M7"/>
<sequence>MRRLLVALAVSAGLTGVIIVLPVFGSAGPEPVPVTTFSQELAMGSSSAPAPGAELRAATTVPVAGVPESSPVLALTRSDTRNFSLVGVTWAYDPAVTDTLVQIRVRDEQGAWGTWTEMASEDVGQPGARDGAGMPRGGTAPLWTGPSTGVQAELVTRSGAQPTDVRLDLVDPGASPADAALGPADIQDTADAAMAMPHVYSRAQWGADEGIRTWDPSYASTIKAATVHHTADSNDYTADQVPAIMRSIYRYHTVSRGWGDIGYNVIVDKFGRLWEGRYGGLASTVVGAHAGGFNTGTFGVSMLGNYDTAETPQATVDSVAAIIAWKFALYGVDPRGSTTLVSGGGGTSRYAKGTSVTLPTVFGHRDVGSTSCPGRYGYARMGEIRDKVSATLGTVVPLIQQRYQSDAGARDVLGSMTDSPTRTPDGVGAYAHYDRGSIYASNRTAAHVLRGPIRDRWAAAGWERGALGYPVGDPSCGLRDGGCFQHFQGGSIYWSPATGARVLSVEVRDRWGAAGWENGALGYPVSDVGSLKEGGRFVHFQGGSIYWSPGTGARIVSGVVRDRWAASGWENGPLGYPVGDVTRLADGGMFAHFQRGSVYWSSGTGARLMLSPVRDRWGSAGWENGALGYPVTDQVATPGGAGQVVQFQRGWIYWSADGGARVVGGAVRDAWLAAGGDAGDLGMPIADAGRTADGVAEFGRFSGGAVYLHPDLGTRVVPGPVVTAWDSAGGIGGPLGYPVADAVATSAGVVMAFQGGEVYAASGTGHALHGAVRDRYTAAGGPEGELGYPTTGVRALSDGGTFAHFQNGSIYWTQATGARIVSGPVRDRWAAAGWQTGVLGYPTGEVRELADGGTVTAFQGGSVYWSQATGARLVSGAVLDRFSAAGGPGGSLGYPTTDVTALAGGGRFAHFQGGSVYWTQGTGARVVSGAVRDRWAAGGWENGVLGFPTTDVTALAGGGRFAHFQGGSVYWTQATGARVVSGAVRDRWAAGGWENGVLGFPTTDVTALAGGGRFAHFQGGSVYWTQGTGARVVSGAVRDRWAAGGWENGVLGYPTTDVTALAGGGRFAHFQGGSVYWTSTTGARLVRGAIRDAWAAAGWENGRLGYPTADPETVSGGTRQTFQGGTITAVNGRTSVTYR</sequence>
<dbReference type="Pfam" id="PF08310">
    <property type="entry name" value="LGFP"/>
    <property type="match status" value="13"/>
</dbReference>
<dbReference type="InterPro" id="IPR036505">
    <property type="entry name" value="Amidase/PGRP_sf"/>
</dbReference>
<evidence type="ECO:0000313" key="3">
    <source>
        <dbReference type="EMBL" id="RZU33032.1"/>
    </source>
</evidence>
<dbReference type="InterPro" id="IPR002502">
    <property type="entry name" value="Amidase_domain"/>
</dbReference>
<feature type="domain" description="Peptidoglycan recognition protein family" evidence="2">
    <location>
        <begin position="197"/>
        <end position="345"/>
    </location>
</feature>
<evidence type="ECO:0000313" key="4">
    <source>
        <dbReference type="Proteomes" id="UP000292507"/>
    </source>
</evidence>
<dbReference type="SUPFAM" id="SSF55846">
    <property type="entry name" value="N-acetylmuramoyl-L-alanine amidase-like"/>
    <property type="match status" value="1"/>
</dbReference>
<organism evidence="3 4">
    <name type="scientific">Blastococcus saxobsidens</name>
    <dbReference type="NCBI Taxonomy" id="138336"/>
    <lineage>
        <taxon>Bacteria</taxon>
        <taxon>Bacillati</taxon>
        <taxon>Actinomycetota</taxon>
        <taxon>Actinomycetes</taxon>
        <taxon>Geodermatophilales</taxon>
        <taxon>Geodermatophilaceae</taxon>
        <taxon>Blastococcus</taxon>
    </lineage>
</organism>
<protein>
    <submittedName>
        <fullName evidence="3">LGFP repeat-containing protein</fullName>
    </submittedName>
</protein>
<dbReference type="GO" id="GO:0008270">
    <property type="term" value="F:zinc ion binding"/>
    <property type="evidence" value="ECO:0007669"/>
    <property type="project" value="InterPro"/>
</dbReference>
<name>A0A4Q7Y7M7_9ACTN</name>
<dbReference type="SMART" id="SM00701">
    <property type="entry name" value="PGRP"/>
    <property type="match status" value="1"/>
</dbReference>
<accession>A0A4Q7Y7M7</accession>
<keyword evidence="4" id="KW-1185">Reference proteome</keyword>
<dbReference type="PANTHER" id="PTHR11022:SF41">
    <property type="entry name" value="PEPTIDOGLYCAN-RECOGNITION PROTEIN LC-RELATED"/>
    <property type="match status" value="1"/>
</dbReference>
<comment type="caution">
    <text evidence="3">The sequence shown here is derived from an EMBL/GenBank/DDBJ whole genome shotgun (WGS) entry which is preliminary data.</text>
</comment>
<dbReference type="InterPro" id="IPR013207">
    <property type="entry name" value="LGFP"/>
</dbReference>
<dbReference type="InterPro" id="IPR006619">
    <property type="entry name" value="PGRP_domain_met/bac"/>
</dbReference>
<gene>
    <name evidence="3" type="ORF">BKA19_2747</name>
</gene>
<dbReference type="CDD" id="cd06583">
    <property type="entry name" value="PGRP"/>
    <property type="match status" value="1"/>
</dbReference>
<proteinExistence type="inferred from homology"/>
<evidence type="ECO:0000259" key="2">
    <source>
        <dbReference type="SMART" id="SM00701"/>
    </source>
</evidence>
<dbReference type="GO" id="GO:0009253">
    <property type="term" value="P:peptidoglycan catabolic process"/>
    <property type="evidence" value="ECO:0007669"/>
    <property type="project" value="InterPro"/>
</dbReference>
<dbReference type="GO" id="GO:0008745">
    <property type="term" value="F:N-acetylmuramoyl-L-alanine amidase activity"/>
    <property type="evidence" value="ECO:0007669"/>
    <property type="project" value="InterPro"/>
</dbReference>
<dbReference type="PANTHER" id="PTHR11022">
    <property type="entry name" value="PEPTIDOGLYCAN RECOGNITION PROTEIN"/>
    <property type="match status" value="1"/>
</dbReference>
<dbReference type="RefSeq" id="WP_130504254.1">
    <property type="nucleotide sequence ID" value="NZ_SHKV01000001.1"/>
</dbReference>
<dbReference type="Pfam" id="PF01510">
    <property type="entry name" value="Amidase_2"/>
    <property type="match status" value="1"/>
</dbReference>
<evidence type="ECO:0000256" key="1">
    <source>
        <dbReference type="ARBA" id="ARBA00007553"/>
    </source>
</evidence>
<dbReference type="Proteomes" id="UP000292507">
    <property type="component" value="Unassembled WGS sequence"/>
</dbReference>
<comment type="similarity">
    <text evidence="1">Belongs to the N-acetylmuramoyl-L-alanine amidase 2 family.</text>
</comment>